<dbReference type="EMBL" id="JAVDYE010000001">
    <property type="protein sequence ID" value="MDR7381104.1"/>
    <property type="molecule type" value="Genomic_DNA"/>
</dbReference>
<evidence type="ECO:0000313" key="2">
    <source>
        <dbReference type="EMBL" id="MDR7381104.1"/>
    </source>
</evidence>
<proteinExistence type="predicted"/>
<sequence>MTEFPSRAARTAGAAALAEDESGQDVTTAWSVAEGLAMLLTTDPVPCPR</sequence>
<feature type="region of interest" description="Disordered" evidence="1">
    <location>
        <begin position="1"/>
        <end position="23"/>
    </location>
</feature>
<dbReference type="Proteomes" id="UP001183585">
    <property type="component" value="Unassembled WGS sequence"/>
</dbReference>
<evidence type="ECO:0000313" key="3">
    <source>
        <dbReference type="Proteomes" id="UP001183585"/>
    </source>
</evidence>
<feature type="compositionally biased region" description="Low complexity" evidence="1">
    <location>
        <begin position="8"/>
        <end position="17"/>
    </location>
</feature>
<organism evidence="2 3">
    <name type="scientific">Promicromonospora iranensis</name>
    <dbReference type="NCBI Taxonomy" id="1105144"/>
    <lineage>
        <taxon>Bacteria</taxon>
        <taxon>Bacillati</taxon>
        <taxon>Actinomycetota</taxon>
        <taxon>Actinomycetes</taxon>
        <taxon>Micrococcales</taxon>
        <taxon>Promicromonosporaceae</taxon>
        <taxon>Promicromonospora</taxon>
    </lineage>
</organism>
<comment type="caution">
    <text evidence="2">The sequence shown here is derived from an EMBL/GenBank/DDBJ whole genome shotgun (WGS) entry which is preliminary data.</text>
</comment>
<protein>
    <submittedName>
        <fullName evidence="2">Uncharacterized protein</fullName>
    </submittedName>
</protein>
<accession>A0ABU2CIF7</accession>
<gene>
    <name evidence="2" type="ORF">J2S48_000619</name>
</gene>
<evidence type="ECO:0000256" key="1">
    <source>
        <dbReference type="SAM" id="MobiDB-lite"/>
    </source>
</evidence>
<reference evidence="2 3" key="1">
    <citation type="submission" date="2023-07" db="EMBL/GenBank/DDBJ databases">
        <title>Sequencing the genomes of 1000 actinobacteria strains.</title>
        <authorList>
            <person name="Klenk H.-P."/>
        </authorList>
    </citation>
    <scope>NUCLEOTIDE SEQUENCE [LARGE SCALE GENOMIC DNA]</scope>
    <source>
        <strain evidence="2 3">DSM 45554</strain>
    </source>
</reference>
<dbReference type="RefSeq" id="WP_274997691.1">
    <property type="nucleotide sequence ID" value="NZ_JAJQQP010000017.1"/>
</dbReference>
<keyword evidence="3" id="KW-1185">Reference proteome</keyword>
<name>A0ABU2CIF7_9MICO</name>